<dbReference type="Pfam" id="PF18962">
    <property type="entry name" value="Por_Secre_tail"/>
    <property type="match status" value="1"/>
</dbReference>
<evidence type="ECO:0000313" key="4">
    <source>
        <dbReference type="EMBL" id="MRX67045.1"/>
    </source>
</evidence>
<dbReference type="NCBIfam" id="TIGR04183">
    <property type="entry name" value="Por_Secre_tail"/>
    <property type="match status" value="1"/>
</dbReference>
<dbReference type="AlphaFoldDB" id="A0A521CW06"/>
<keyword evidence="1 2" id="KW-0732">Signal</keyword>
<evidence type="ECO:0000259" key="3">
    <source>
        <dbReference type="Pfam" id="PF18962"/>
    </source>
</evidence>
<dbReference type="RefSeq" id="WP_142450607.1">
    <property type="nucleotide sequence ID" value="NZ_FXTA01000002.1"/>
</dbReference>
<evidence type="ECO:0000313" key="6">
    <source>
        <dbReference type="Proteomes" id="UP000317289"/>
    </source>
</evidence>
<protein>
    <submittedName>
        <fullName evidence="5">Por secretion system C-terminal sorting domain-containing protein</fullName>
    </submittedName>
    <submittedName>
        <fullName evidence="4">T9SS type A sorting domain-containing protein</fullName>
    </submittedName>
</protein>
<gene>
    <name evidence="4" type="ORF">GJU42_03610</name>
    <name evidence="5" type="ORF">SAMN06265349_102979</name>
</gene>
<keyword evidence="7" id="KW-1185">Reference proteome</keyword>
<accession>A0A521CW06</accession>
<dbReference type="EMBL" id="WKKG01000001">
    <property type="protein sequence ID" value="MRX67045.1"/>
    <property type="molecule type" value="Genomic_DNA"/>
</dbReference>
<feature type="chain" id="PRO_5043205703" evidence="2">
    <location>
        <begin position="19"/>
        <end position="150"/>
    </location>
</feature>
<evidence type="ECO:0000256" key="2">
    <source>
        <dbReference type="SAM" id="SignalP"/>
    </source>
</evidence>
<feature type="signal peptide" evidence="2">
    <location>
        <begin position="1"/>
        <end position="18"/>
    </location>
</feature>
<reference evidence="5 6" key="1">
    <citation type="submission" date="2017-05" db="EMBL/GenBank/DDBJ databases">
        <authorList>
            <person name="Varghese N."/>
            <person name="Submissions S."/>
        </authorList>
    </citation>
    <scope>NUCLEOTIDE SEQUENCE [LARGE SCALE GENOMIC DNA]</scope>
    <source>
        <strain evidence="5 6">DSM 19382</strain>
    </source>
</reference>
<name>A0A521CW06_9FLAO</name>
<evidence type="ECO:0000313" key="5">
    <source>
        <dbReference type="EMBL" id="SMO63626.1"/>
    </source>
</evidence>
<dbReference type="InterPro" id="IPR026444">
    <property type="entry name" value="Secre_tail"/>
</dbReference>
<dbReference type="EMBL" id="FXTA01000002">
    <property type="protein sequence ID" value="SMO63626.1"/>
    <property type="molecule type" value="Genomic_DNA"/>
</dbReference>
<evidence type="ECO:0000313" key="7">
    <source>
        <dbReference type="Proteomes" id="UP000468990"/>
    </source>
</evidence>
<evidence type="ECO:0000256" key="1">
    <source>
        <dbReference type="ARBA" id="ARBA00022729"/>
    </source>
</evidence>
<reference evidence="4 7" key="2">
    <citation type="submission" date="2019-11" db="EMBL/GenBank/DDBJ databases">
        <title>Flavobacterium resistens genome.</title>
        <authorList>
            <person name="Wilson V.M."/>
            <person name="Newman J.D."/>
        </authorList>
    </citation>
    <scope>NUCLEOTIDE SEQUENCE [LARGE SCALE GENOMIC DNA]</scope>
    <source>
        <strain evidence="4 7">DSM 19382</strain>
    </source>
</reference>
<organism evidence="5 6">
    <name type="scientific">Flavobacterium resistens</name>
    <dbReference type="NCBI Taxonomy" id="443612"/>
    <lineage>
        <taxon>Bacteria</taxon>
        <taxon>Pseudomonadati</taxon>
        <taxon>Bacteroidota</taxon>
        <taxon>Flavobacteriia</taxon>
        <taxon>Flavobacteriales</taxon>
        <taxon>Flavobacteriaceae</taxon>
        <taxon>Flavobacterium</taxon>
    </lineage>
</organism>
<sequence length="150" mass="17184">MKNVLIFLFLCFITFSTAQNKLKFTYDNLTGNQINRTLCINCASAKPSKDNNAIQAVSDEDLLKFSPTDVISYYPNPVKEELFIKWDLIDENYVTSIQVIGINGQVLTSYNCKKEINSQNIPFQNLPTGVYIVSLEYNNREQKTIKIIKQ</sequence>
<dbReference type="Proteomes" id="UP000468990">
    <property type="component" value="Unassembled WGS sequence"/>
</dbReference>
<proteinExistence type="predicted"/>
<dbReference type="OrthoDB" id="1266341at2"/>
<dbReference type="Proteomes" id="UP000317289">
    <property type="component" value="Unassembled WGS sequence"/>
</dbReference>
<feature type="domain" description="Secretion system C-terminal sorting" evidence="3">
    <location>
        <begin position="74"/>
        <end position="145"/>
    </location>
</feature>